<dbReference type="PANTHER" id="PTHR37460">
    <property type="entry name" value="ENDONUCLEASE III"/>
    <property type="match status" value="1"/>
</dbReference>
<keyword evidence="1" id="KW-0255">Endonuclease</keyword>
<dbReference type="EMBL" id="FNPI01000005">
    <property type="protein sequence ID" value="SDZ02787.1"/>
    <property type="molecule type" value="Genomic_DNA"/>
</dbReference>
<dbReference type="Pfam" id="PF01986">
    <property type="entry name" value="DUF123"/>
    <property type="match status" value="1"/>
</dbReference>
<evidence type="ECO:0000313" key="1">
    <source>
        <dbReference type="EMBL" id="SDZ02787.1"/>
    </source>
</evidence>
<dbReference type="PANTHER" id="PTHR37460:SF1">
    <property type="entry name" value="ENDONUCLEASE III"/>
    <property type="match status" value="1"/>
</dbReference>
<sequence length="160" mass="18088">MKGNGEGRPVMPERNIADQLYLLVLKLESTCSIVIGKRGQLYFQAGMYVYVGSAKRNIESRIARHLQQDKKKRWHLDYFRPHAEVLQVFTLPLHNGECALKEFIQQQCIGRAVGNKFGASDCRCDSHLLKIPGKISDTPEKLKEKWLACQGKKLESSAGS</sequence>
<proteinExistence type="predicted"/>
<dbReference type="InterPro" id="IPR002837">
    <property type="entry name" value="DUF123"/>
</dbReference>
<evidence type="ECO:0000313" key="2">
    <source>
        <dbReference type="Proteomes" id="UP000198935"/>
    </source>
</evidence>
<dbReference type="AlphaFoldDB" id="A0A1H3PP30"/>
<gene>
    <name evidence="1" type="ORF">SAMN05421736_105136</name>
</gene>
<dbReference type="STRING" id="1503961.SAMN05421736_105136"/>
<dbReference type="GO" id="GO:0004519">
    <property type="term" value="F:endonuclease activity"/>
    <property type="evidence" value="ECO:0007669"/>
    <property type="project" value="UniProtKB-KW"/>
</dbReference>
<protein>
    <submittedName>
        <fullName evidence="1">Uri superfamily endonuclease</fullName>
    </submittedName>
</protein>
<name>A0A1H3PP30_9BACI</name>
<reference evidence="2" key="1">
    <citation type="submission" date="2016-10" db="EMBL/GenBank/DDBJ databases">
        <authorList>
            <person name="Varghese N."/>
            <person name="Submissions S."/>
        </authorList>
    </citation>
    <scope>NUCLEOTIDE SEQUENCE [LARGE SCALE GENOMIC DNA]</scope>
    <source>
        <strain evidence="2">SP</strain>
    </source>
</reference>
<keyword evidence="1" id="KW-0378">Hydrolase</keyword>
<accession>A0A1H3PP30</accession>
<keyword evidence="2" id="KW-1185">Reference proteome</keyword>
<dbReference type="CDD" id="cd10441">
    <property type="entry name" value="GIY-YIG_COG1833"/>
    <property type="match status" value="1"/>
</dbReference>
<organism evidence="1 2">
    <name type="scientific">Evansella caseinilytica</name>
    <dbReference type="NCBI Taxonomy" id="1503961"/>
    <lineage>
        <taxon>Bacteria</taxon>
        <taxon>Bacillati</taxon>
        <taxon>Bacillota</taxon>
        <taxon>Bacilli</taxon>
        <taxon>Bacillales</taxon>
        <taxon>Bacillaceae</taxon>
        <taxon>Evansella</taxon>
    </lineage>
</organism>
<dbReference type="Proteomes" id="UP000198935">
    <property type="component" value="Unassembled WGS sequence"/>
</dbReference>
<keyword evidence="1" id="KW-0540">Nuclease</keyword>